<dbReference type="PROSITE" id="PS50850">
    <property type="entry name" value="MFS"/>
    <property type="match status" value="1"/>
</dbReference>
<keyword evidence="5 7" id="KW-1133">Transmembrane helix</keyword>
<evidence type="ECO:0000256" key="2">
    <source>
        <dbReference type="ARBA" id="ARBA00022448"/>
    </source>
</evidence>
<comment type="caution">
    <text evidence="9">The sequence shown here is derived from an EMBL/GenBank/DDBJ whole genome shotgun (WGS) entry which is preliminary data.</text>
</comment>
<protein>
    <submittedName>
        <fullName evidence="9">MFS transporter</fullName>
    </submittedName>
</protein>
<feature type="transmembrane region" description="Helical" evidence="7">
    <location>
        <begin position="245"/>
        <end position="266"/>
    </location>
</feature>
<feature type="transmembrane region" description="Helical" evidence="7">
    <location>
        <begin position="165"/>
        <end position="184"/>
    </location>
</feature>
<feature type="transmembrane region" description="Helical" evidence="7">
    <location>
        <begin position="338"/>
        <end position="358"/>
    </location>
</feature>
<evidence type="ECO:0000256" key="1">
    <source>
        <dbReference type="ARBA" id="ARBA00004651"/>
    </source>
</evidence>
<dbReference type="RefSeq" id="WP_344791409.1">
    <property type="nucleotide sequence ID" value="NZ_BAABBV010000001.1"/>
</dbReference>
<accession>A0ABP7ZK10</accession>
<feature type="transmembrane region" description="Helical" evidence="7">
    <location>
        <begin position="211"/>
        <end position="233"/>
    </location>
</feature>
<evidence type="ECO:0000313" key="10">
    <source>
        <dbReference type="Proteomes" id="UP001415169"/>
    </source>
</evidence>
<dbReference type="Pfam" id="PF07690">
    <property type="entry name" value="MFS_1"/>
    <property type="match status" value="1"/>
</dbReference>
<feature type="transmembrane region" description="Helical" evidence="7">
    <location>
        <begin position="75"/>
        <end position="93"/>
    </location>
</feature>
<feature type="domain" description="Major facilitator superfamily (MFS) profile" evidence="8">
    <location>
        <begin position="9"/>
        <end position="393"/>
    </location>
</feature>
<keyword evidence="3" id="KW-1003">Cell membrane</keyword>
<keyword evidence="10" id="KW-1185">Reference proteome</keyword>
<dbReference type="InterPro" id="IPR036259">
    <property type="entry name" value="MFS_trans_sf"/>
</dbReference>
<feature type="transmembrane region" description="Helical" evidence="7">
    <location>
        <begin position="99"/>
        <end position="122"/>
    </location>
</feature>
<dbReference type="EMBL" id="BAABBV010000001">
    <property type="protein sequence ID" value="GAA4160973.1"/>
    <property type="molecule type" value="Genomic_DNA"/>
</dbReference>
<reference evidence="9" key="1">
    <citation type="journal article" date="2014" name="Int. J. Syst. Evol. Microbiol.">
        <title>Complete genome of a new Firmicutes species belonging to the dominant human colonic microbiota ('Ruminococcus bicirculans') reveals two chromosomes and a selective capacity to utilize plant glucans.</title>
        <authorList>
            <consortium name="NISC Comparative Sequencing Program"/>
            <person name="Wegmann U."/>
            <person name="Louis P."/>
            <person name="Goesmann A."/>
            <person name="Henrissat B."/>
            <person name="Duncan S.H."/>
            <person name="Flint H.J."/>
        </authorList>
    </citation>
    <scope>NUCLEOTIDE SEQUENCE</scope>
    <source>
        <strain evidence="9">JCM 17590</strain>
    </source>
</reference>
<evidence type="ECO:0000256" key="6">
    <source>
        <dbReference type="ARBA" id="ARBA00023136"/>
    </source>
</evidence>
<organism evidence="9 10">
    <name type="scientific">Gryllotalpicola daejeonensis</name>
    <dbReference type="NCBI Taxonomy" id="993087"/>
    <lineage>
        <taxon>Bacteria</taxon>
        <taxon>Bacillati</taxon>
        <taxon>Actinomycetota</taxon>
        <taxon>Actinomycetes</taxon>
        <taxon>Micrococcales</taxon>
        <taxon>Microbacteriaceae</taxon>
        <taxon>Gryllotalpicola</taxon>
    </lineage>
</organism>
<gene>
    <name evidence="9" type="ORF">GCM10022286_17820</name>
</gene>
<feature type="transmembrane region" description="Helical" evidence="7">
    <location>
        <begin position="40"/>
        <end position="63"/>
    </location>
</feature>
<evidence type="ECO:0000256" key="7">
    <source>
        <dbReference type="SAM" id="Phobius"/>
    </source>
</evidence>
<feature type="transmembrane region" description="Helical" evidence="7">
    <location>
        <begin position="134"/>
        <end position="153"/>
    </location>
</feature>
<dbReference type="SUPFAM" id="SSF103473">
    <property type="entry name" value="MFS general substrate transporter"/>
    <property type="match status" value="1"/>
</dbReference>
<evidence type="ECO:0000256" key="4">
    <source>
        <dbReference type="ARBA" id="ARBA00022692"/>
    </source>
</evidence>
<reference evidence="9" key="2">
    <citation type="submission" date="2023-12" db="EMBL/GenBank/DDBJ databases">
        <authorList>
            <person name="Sun Q."/>
            <person name="Inoue M."/>
        </authorList>
    </citation>
    <scope>NUCLEOTIDE SEQUENCE</scope>
    <source>
        <strain evidence="9">JCM 17590</strain>
    </source>
</reference>
<name>A0ABP7ZK10_9MICO</name>
<evidence type="ECO:0000256" key="3">
    <source>
        <dbReference type="ARBA" id="ARBA00022475"/>
    </source>
</evidence>
<proteinExistence type="predicted"/>
<keyword evidence="4 7" id="KW-0812">Transmembrane</keyword>
<evidence type="ECO:0000259" key="8">
    <source>
        <dbReference type="PROSITE" id="PS50850"/>
    </source>
</evidence>
<feature type="transmembrane region" description="Helical" evidence="7">
    <location>
        <begin position="300"/>
        <end position="317"/>
    </location>
</feature>
<keyword evidence="6 7" id="KW-0472">Membrane</keyword>
<dbReference type="InterPro" id="IPR020846">
    <property type="entry name" value="MFS_dom"/>
</dbReference>
<feature type="transmembrane region" description="Helical" evidence="7">
    <location>
        <begin position="370"/>
        <end position="388"/>
    </location>
</feature>
<keyword evidence="2" id="KW-0813">Transport</keyword>
<sequence>MSEGRRRAGFAVLAVATVALMASASAPSPIYPIYRDRFGFSVAMLTVVFAVYAGTLLIALLTAGSLSDRIGRRPVLIVALLLAAASTAAFWTADGLGALLAARVVQGLASGAAMSALAAALLDFSPTSRPQAGAWVTAIGTGVGMAAGAGGVGLLLEATSRPDRVAFPILTAVFVALACFVLALPETVKPSGFLWAALRPRVSVDPAARSMFWATVPTTIAGWAATGLFLALVPSLVHEVLHVEVAAIGGLSIAALYAAVVAGGLLANRTRIVSVTVAGGGLLGGGALLLAGAVGAASPALFTIGALTLGVGVGLTFNGNLRAVGAVTSSTGRSATFAAVYVVSYVSLSVPVLLAGLAERAWGLALTADAYLTFIALVAVFALTRALTTTRITKEANA</sequence>
<comment type="subcellular location">
    <subcellularLocation>
        <location evidence="1">Cell membrane</location>
        <topology evidence="1">Multi-pass membrane protein</topology>
    </subcellularLocation>
</comment>
<evidence type="ECO:0000313" key="9">
    <source>
        <dbReference type="EMBL" id="GAA4160973.1"/>
    </source>
</evidence>
<dbReference type="Proteomes" id="UP001415169">
    <property type="component" value="Unassembled WGS sequence"/>
</dbReference>
<evidence type="ECO:0000256" key="5">
    <source>
        <dbReference type="ARBA" id="ARBA00022989"/>
    </source>
</evidence>
<dbReference type="InterPro" id="IPR011701">
    <property type="entry name" value="MFS"/>
</dbReference>
<dbReference type="PANTHER" id="PTHR23517">
    <property type="entry name" value="RESISTANCE PROTEIN MDTM, PUTATIVE-RELATED-RELATED"/>
    <property type="match status" value="1"/>
</dbReference>
<feature type="transmembrane region" description="Helical" evidence="7">
    <location>
        <begin position="273"/>
        <end position="294"/>
    </location>
</feature>
<dbReference type="InterPro" id="IPR050171">
    <property type="entry name" value="MFS_Transporters"/>
</dbReference>
<dbReference type="PANTHER" id="PTHR23517:SF13">
    <property type="entry name" value="MAJOR FACILITATOR SUPERFAMILY MFS_1"/>
    <property type="match status" value="1"/>
</dbReference>
<dbReference type="Gene3D" id="1.20.1250.20">
    <property type="entry name" value="MFS general substrate transporter like domains"/>
    <property type="match status" value="1"/>
</dbReference>